<comment type="caution">
    <text evidence="2">The sequence shown here is derived from an EMBL/GenBank/DDBJ whole genome shotgun (WGS) entry which is preliminary data.</text>
</comment>
<name>A0A418WTA1_9PROT</name>
<evidence type="ECO:0000313" key="2">
    <source>
        <dbReference type="EMBL" id="RJF94437.1"/>
    </source>
</evidence>
<feature type="domain" description="Glutamine amidotransferase" evidence="1">
    <location>
        <begin position="46"/>
        <end position="180"/>
    </location>
</feature>
<dbReference type="Gene3D" id="3.40.50.880">
    <property type="match status" value="1"/>
</dbReference>
<reference evidence="2 3" key="1">
    <citation type="submission" date="2018-09" db="EMBL/GenBank/DDBJ databases">
        <authorList>
            <person name="Zhu H."/>
        </authorList>
    </citation>
    <scope>NUCLEOTIDE SEQUENCE [LARGE SCALE GENOMIC DNA]</scope>
    <source>
        <strain evidence="2 3">K1W22B-8</strain>
    </source>
</reference>
<proteinExistence type="predicted"/>
<dbReference type="RefSeq" id="WP_119775474.1">
    <property type="nucleotide sequence ID" value="NZ_QYUK01000008.1"/>
</dbReference>
<sequence>MTRTCLALRHVAFEDLGLIEQVLADHSITCRYLDIGIDDLSAVDPTADDYMVVLGGPIGAYEDDLYPYLKDEIAFIKRRLEADLPLVGICLGAQLIAAAAGAAVYPGREKEIGWGPVTLTTAGHASPLEALDGVPVLHWHGDTFDLPDGAVRLASTGPTLNQAFALGDKVLAIQFHVEVDAAMVERWLIGHRVELGATKGVSIPALRAETLRVGAAAQAAGHKVITAALAYARLT</sequence>
<evidence type="ECO:0000259" key="1">
    <source>
        <dbReference type="Pfam" id="PF00117"/>
    </source>
</evidence>
<organism evidence="2 3">
    <name type="scientific">Oleomonas cavernae</name>
    <dbReference type="NCBI Taxonomy" id="2320859"/>
    <lineage>
        <taxon>Bacteria</taxon>
        <taxon>Pseudomonadati</taxon>
        <taxon>Pseudomonadota</taxon>
        <taxon>Alphaproteobacteria</taxon>
        <taxon>Acetobacterales</taxon>
        <taxon>Acetobacteraceae</taxon>
        <taxon>Oleomonas</taxon>
    </lineage>
</organism>
<dbReference type="GO" id="GO:0016740">
    <property type="term" value="F:transferase activity"/>
    <property type="evidence" value="ECO:0007669"/>
    <property type="project" value="UniProtKB-KW"/>
</dbReference>
<dbReference type="PROSITE" id="PS51273">
    <property type="entry name" value="GATASE_TYPE_1"/>
    <property type="match status" value="1"/>
</dbReference>
<dbReference type="Proteomes" id="UP000284605">
    <property type="component" value="Unassembled WGS sequence"/>
</dbReference>
<dbReference type="SUPFAM" id="SSF52317">
    <property type="entry name" value="Class I glutamine amidotransferase-like"/>
    <property type="match status" value="1"/>
</dbReference>
<keyword evidence="2" id="KW-0808">Transferase</keyword>
<dbReference type="InterPro" id="IPR029062">
    <property type="entry name" value="Class_I_gatase-like"/>
</dbReference>
<dbReference type="NCBIfam" id="NF005458">
    <property type="entry name" value="PRK07053.1"/>
    <property type="match status" value="1"/>
</dbReference>
<dbReference type="PANTHER" id="PTHR42695:SF5">
    <property type="entry name" value="GLUTAMINE AMIDOTRANSFERASE YLR126C-RELATED"/>
    <property type="match status" value="1"/>
</dbReference>
<dbReference type="EMBL" id="QYUK01000008">
    <property type="protein sequence ID" value="RJF94437.1"/>
    <property type="molecule type" value="Genomic_DNA"/>
</dbReference>
<dbReference type="GO" id="GO:0005829">
    <property type="term" value="C:cytosol"/>
    <property type="evidence" value="ECO:0007669"/>
    <property type="project" value="TreeGrafter"/>
</dbReference>
<dbReference type="InterPro" id="IPR044992">
    <property type="entry name" value="ChyE-like"/>
</dbReference>
<dbReference type="InterPro" id="IPR017926">
    <property type="entry name" value="GATASE"/>
</dbReference>
<keyword evidence="2" id="KW-0315">Glutamine amidotransferase</keyword>
<dbReference type="CDD" id="cd01741">
    <property type="entry name" value="GATase1_1"/>
    <property type="match status" value="1"/>
</dbReference>
<dbReference type="PANTHER" id="PTHR42695">
    <property type="entry name" value="GLUTAMINE AMIDOTRANSFERASE YLR126C-RELATED"/>
    <property type="match status" value="1"/>
</dbReference>
<protein>
    <submittedName>
        <fullName evidence="2">Glutamine amidotransferase</fullName>
    </submittedName>
</protein>
<keyword evidence="3" id="KW-1185">Reference proteome</keyword>
<accession>A0A418WTA1</accession>
<dbReference type="OrthoDB" id="7365442at2"/>
<gene>
    <name evidence="2" type="ORF">D3874_00920</name>
</gene>
<dbReference type="AlphaFoldDB" id="A0A418WTA1"/>
<dbReference type="Pfam" id="PF00117">
    <property type="entry name" value="GATase"/>
    <property type="match status" value="1"/>
</dbReference>
<evidence type="ECO:0000313" key="3">
    <source>
        <dbReference type="Proteomes" id="UP000284605"/>
    </source>
</evidence>